<evidence type="ECO:0000313" key="3">
    <source>
        <dbReference type="Proteomes" id="UP000240009"/>
    </source>
</evidence>
<feature type="coiled-coil region" evidence="1">
    <location>
        <begin position="261"/>
        <end position="298"/>
    </location>
</feature>
<reference evidence="2 3" key="1">
    <citation type="submission" date="2018-02" db="EMBL/GenBank/DDBJ databases">
        <title>Comparative genomes isolates from brazilian mangrove.</title>
        <authorList>
            <person name="Araujo J.E."/>
            <person name="Taketani R.G."/>
            <person name="Silva M.C.P."/>
            <person name="Loureco M.V."/>
            <person name="Andreote F.D."/>
        </authorList>
    </citation>
    <scope>NUCLEOTIDE SEQUENCE [LARGE SCALE GENOMIC DNA]</scope>
    <source>
        <strain evidence="2 3">HEX-2 MGV</strain>
    </source>
</reference>
<organism evidence="2 3">
    <name type="scientific">Blastopirellula marina</name>
    <dbReference type="NCBI Taxonomy" id="124"/>
    <lineage>
        <taxon>Bacteria</taxon>
        <taxon>Pseudomonadati</taxon>
        <taxon>Planctomycetota</taxon>
        <taxon>Planctomycetia</taxon>
        <taxon>Pirellulales</taxon>
        <taxon>Pirellulaceae</taxon>
        <taxon>Blastopirellula</taxon>
    </lineage>
</organism>
<dbReference type="OrthoDB" id="247472at2"/>
<sequence>MWLLTCTLLLAPSDNETAHVSPDVAVVLVVGEPGEDQYQKQFTQWAKRWQDAAKRSSARLVTIGLDDSQQDRPSLEETLASLAKAPPQSLWLVMIGHGTFDGKKAKFNLRGTDISAAELTQALSPISCRMAIINCASASGPFVNQLSGPDRVVVAATQSGFEYNFARFGDFMSQTISDTSGDLDKDGQTSLLEAWLAAAKQTQTYYDSQSQLATEHALLDDNGDGKGTPADWFRGIYVTKSSKDGSIPDGTLANQFILVPSQDEAQLSEELIEKRDQLERQLAELRQKKSQLNEEEYLDSLQAILVPLAKIYQPNVRSE</sequence>
<evidence type="ECO:0008006" key="4">
    <source>
        <dbReference type="Google" id="ProtNLM"/>
    </source>
</evidence>
<gene>
    <name evidence="2" type="ORF">C5Y96_22925</name>
</gene>
<comment type="caution">
    <text evidence="2">The sequence shown here is derived from an EMBL/GenBank/DDBJ whole genome shotgun (WGS) entry which is preliminary data.</text>
</comment>
<dbReference type="Proteomes" id="UP000240009">
    <property type="component" value="Unassembled WGS sequence"/>
</dbReference>
<accession>A0A2S8F144</accession>
<proteinExistence type="predicted"/>
<protein>
    <recommendedName>
        <fullName evidence="4">Caspase family p20 domain-containing protein</fullName>
    </recommendedName>
</protein>
<keyword evidence="1" id="KW-0175">Coiled coil</keyword>
<evidence type="ECO:0000256" key="1">
    <source>
        <dbReference type="SAM" id="Coils"/>
    </source>
</evidence>
<name>A0A2S8F144_9BACT</name>
<evidence type="ECO:0000313" key="2">
    <source>
        <dbReference type="EMBL" id="PQO25827.1"/>
    </source>
</evidence>
<dbReference type="AlphaFoldDB" id="A0A2S8F144"/>
<dbReference type="EMBL" id="PUIA01000074">
    <property type="protein sequence ID" value="PQO25827.1"/>
    <property type="molecule type" value="Genomic_DNA"/>
</dbReference>